<evidence type="ECO:0000256" key="4">
    <source>
        <dbReference type="ARBA" id="ARBA00022679"/>
    </source>
</evidence>
<keyword evidence="8" id="KW-0902">Two-component regulatory system</keyword>
<dbReference type="GO" id="GO:0005524">
    <property type="term" value="F:ATP binding"/>
    <property type="evidence" value="ECO:0007669"/>
    <property type="project" value="UniProtKB-KW"/>
</dbReference>
<evidence type="ECO:0000256" key="1">
    <source>
        <dbReference type="ARBA" id="ARBA00000085"/>
    </source>
</evidence>
<keyword evidence="3" id="KW-0597">Phosphoprotein</keyword>
<dbReference type="InterPro" id="IPR035965">
    <property type="entry name" value="PAS-like_dom_sf"/>
</dbReference>
<dbReference type="Gene3D" id="1.10.287.130">
    <property type="match status" value="1"/>
</dbReference>
<dbReference type="InterPro" id="IPR003594">
    <property type="entry name" value="HATPase_dom"/>
</dbReference>
<dbReference type="Gene3D" id="3.30.450.20">
    <property type="entry name" value="PAS domain"/>
    <property type="match status" value="2"/>
</dbReference>
<dbReference type="SMART" id="SM00091">
    <property type="entry name" value="PAS"/>
    <property type="match status" value="2"/>
</dbReference>
<dbReference type="EC" id="2.7.13.3" evidence="2"/>
<organism evidence="13 14">
    <name type="scientific">Tunturiibacter lichenicola</name>
    <dbReference type="NCBI Taxonomy" id="2051959"/>
    <lineage>
        <taxon>Bacteria</taxon>
        <taxon>Pseudomonadati</taxon>
        <taxon>Acidobacteriota</taxon>
        <taxon>Terriglobia</taxon>
        <taxon>Terriglobales</taxon>
        <taxon>Acidobacteriaceae</taxon>
        <taxon>Tunturiibacter</taxon>
    </lineage>
</organism>
<evidence type="ECO:0000313" key="13">
    <source>
        <dbReference type="EMBL" id="MBB5346234.1"/>
    </source>
</evidence>
<evidence type="ECO:0000256" key="6">
    <source>
        <dbReference type="ARBA" id="ARBA00022777"/>
    </source>
</evidence>
<evidence type="ECO:0000256" key="3">
    <source>
        <dbReference type="ARBA" id="ARBA00022553"/>
    </source>
</evidence>
<gene>
    <name evidence="13" type="ORF">HDF10_004244</name>
</gene>
<evidence type="ECO:0000259" key="12">
    <source>
        <dbReference type="PROSITE" id="PS50113"/>
    </source>
</evidence>
<dbReference type="Pfam" id="PF02518">
    <property type="entry name" value="HATPase_c"/>
    <property type="match status" value="1"/>
</dbReference>
<dbReference type="PROSITE" id="PS50109">
    <property type="entry name" value="HIS_KIN"/>
    <property type="match status" value="1"/>
</dbReference>
<dbReference type="GO" id="GO:0000155">
    <property type="term" value="F:phosphorelay sensor kinase activity"/>
    <property type="evidence" value="ECO:0007669"/>
    <property type="project" value="InterPro"/>
</dbReference>
<evidence type="ECO:0000259" key="10">
    <source>
        <dbReference type="PROSITE" id="PS50109"/>
    </source>
</evidence>
<dbReference type="InterPro" id="IPR036097">
    <property type="entry name" value="HisK_dim/P_sf"/>
</dbReference>
<keyword evidence="5" id="KW-0547">Nucleotide-binding</keyword>
<sequence length="530" mass="58249">MPSEQPIRDAAGDGSLPSHERAPGSDRPDSPVSLAQRKPIVEADFFEEAPCGYVVLALDGTLLQANRAFHVLTGQTEPLFQKRRFQDLLSRAGGMFYETQFTQVILLRDRLTEVAFDLIGADGVIVPVLVNAVLRRDNSGKPHDIFMAVFNASRRRAYEQDLLQARKIAEQMVEVIRHSSDAIITLTTGGDIQTWNKGAEQIFGYAPNEVKGKSLLTLLFVREQEGHIREAIALLGRGRSISREFVGVNKTGKRMELSVNLTPHMEAPGILVAFSAILRDVTTQRDAEKALIRSEKLASVGRLASSIAHEINNPLEAVTNLLYILQSQVVSEEAKGLVTTAQEELARVSHIANHTLRFHRQSTKATDVDLGELFNSILGLYRGRFNNSGINVDVRTLGASPLRCYDGEMRQILMNLISNAFDATRSGGRLILACRDITLRDGLRGARITIADSGTGIDAAVLEHIFEAFYTTKGIGGTGLGLWIIQELIEKAGGSVRVRSSTKPGRSGTVFVLTFPHLREEFTPMVLNRA</sequence>
<evidence type="ECO:0000256" key="9">
    <source>
        <dbReference type="SAM" id="MobiDB-lite"/>
    </source>
</evidence>
<dbReference type="SMART" id="SM00387">
    <property type="entry name" value="HATPase_c"/>
    <property type="match status" value="1"/>
</dbReference>
<protein>
    <recommendedName>
        <fullName evidence="2">histidine kinase</fullName>
        <ecNumber evidence="2">2.7.13.3</ecNumber>
    </recommendedName>
</protein>
<reference evidence="13 14" key="1">
    <citation type="submission" date="2020-08" db="EMBL/GenBank/DDBJ databases">
        <title>Genomic Encyclopedia of Type Strains, Phase IV (KMG-V): Genome sequencing to study the core and pangenomes of soil and plant-associated prokaryotes.</title>
        <authorList>
            <person name="Whitman W."/>
        </authorList>
    </citation>
    <scope>NUCLEOTIDE SEQUENCE [LARGE SCALE GENOMIC DNA]</scope>
    <source>
        <strain evidence="13 14">M8US30</strain>
    </source>
</reference>
<dbReference type="PROSITE" id="PS50113">
    <property type="entry name" value="PAC"/>
    <property type="match status" value="1"/>
</dbReference>
<dbReference type="Proteomes" id="UP000569092">
    <property type="component" value="Unassembled WGS sequence"/>
</dbReference>
<dbReference type="SMART" id="SM00388">
    <property type="entry name" value="HisKA"/>
    <property type="match status" value="1"/>
</dbReference>
<accession>A0A7W8N5H2</accession>
<name>A0A7W8N5H2_9BACT</name>
<evidence type="ECO:0000259" key="11">
    <source>
        <dbReference type="PROSITE" id="PS50112"/>
    </source>
</evidence>
<feature type="compositionally biased region" description="Basic and acidic residues" evidence="9">
    <location>
        <begin position="18"/>
        <end position="29"/>
    </location>
</feature>
<dbReference type="NCBIfam" id="TIGR00229">
    <property type="entry name" value="sensory_box"/>
    <property type="match status" value="2"/>
</dbReference>
<feature type="domain" description="PAS" evidence="11">
    <location>
        <begin position="168"/>
        <end position="239"/>
    </location>
</feature>
<dbReference type="CDD" id="cd00130">
    <property type="entry name" value="PAS"/>
    <property type="match status" value="2"/>
</dbReference>
<dbReference type="GO" id="GO:0006355">
    <property type="term" value="P:regulation of DNA-templated transcription"/>
    <property type="evidence" value="ECO:0007669"/>
    <property type="project" value="InterPro"/>
</dbReference>
<feature type="domain" description="PAC" evidence="12">
    <location>
        <begin position="241"/>
        <end position="293"/>
    </location>
</feature>
<dbReference type="InterPro" id="IPR005467">
    <property type="entry name" value="His_kinase_dom"/>
</dbReference>
<feature type="compositionally biased region" description="Basic and acidic residues" evidence="9">
    <location>
        <begin position="1"/>
        <end position="11"/>
    </location>
</feature>
<dbReference type="InterPro" id="IPR036890">
    <property type="entry name" value="HATPase_C_sf"/>
</dbReference>
<keyword evidence="7" id="KW-0067">ATP-binding</keyword>
<dbReference type="Pfam" id="PF13426">
    <property type="entry name" value="PAS_9"/>
    <property type="match status" value="2"/>
</dbReference>
<dbReference type="PANTHER" id="PTHR43065:SF10">
    <property type="entry name" value="PEROXIDE STRESS-ACTIVATED HISTIDINE KINASE MAK3"/>
    <property type="match status" value="1"/>
</dbReference>
<dbReference type="Gene3D" id="3.30.565.10">
    <property type="entry name" value="Histidine kinase-like ATPase, C-terminal domain"/>
    <property type="match status" value="1"/>
</dbReference>
<dbReference type="SUPFAM" id="SSF47384">
    <property type="entry name" value="Homodimeric domain of signal transducing histidine kinase"/>
    <property type="match status" value="1"/>
</dbReference>
<evidence type="ECO:0000313" key="14">
    <source>
        <dbReference type="Proteomes" id="UP000569092"/>
    </source>
</evidence>
<keyword evidence="4" id="KW-0808">Transferase</keyword>
<evidence type="ECO:0000256" key="2">
    <source>
        <dbReference type="ARBA" id="ARBA00012438"/>
    </source>
</evidence>
<dbReference type="CDD" id="cd00082">
    <property type="entry name" value="HisKA"/>
    <property type="match status" value="1"/>
</dbReference>
<dbReference type="PRINTS" id="PR00344">
    <property type="entry name" value="BCTRLSENSOR"/>
</dbReference>
<dbReference type="SUPFAM" id="SSF55785">
    <property type="entry name" value="PYP-like sensor domain (PAS domain)"/>
    <property type="match status" value="2"/>
</dbReference>
<evidence type="ECO:0000256" key="8">
    <source>
        <dbReference type="ARBA" id="ARBA00023012"/>
    </source>
</evidence>
<dbReference type="AlphaFoldDB" id="A0A7W8N5H2"/>
<comment type="catalytic activity">
    <reaction evidence="1">
        <text>ATP + protein L-histidine = ADP + protein N-phospho-L-histidine.</text>
        <dbReference type="EC" id="2.7.13.3"/>
    </reaction>
</comment>
<dbReference type="InterPro" id="IPR000014">
    <property type="entry name" value="PAS"/>
</dbReference>
<feature type="domain" description="Histidine kinase" evidence="10">
    <location>
        <begin position="306"/>
        <end position="519"/>
    </location>
</feature>
<dbReference type="InterPro" id="IPR004358">
    <property type="entry name" value="Sig_transdc_His_kin-like_C"/>
</dbReference>
<evidence type="ECO:0000256" key="5">
    <source>
        <dbReference type="ARBA" id="ARBA00022741"/>
    </source>
</evidence>
<dbReference type="InterPro" id="IPR000700">
    <property type="entry name" value="PAS-assoc_C"/>
</dbReference>
<dbReference type="EMBL" id="JACHDZ010000011">
    <property type="protein sequence ID" value="MBB5346234.1"/>
    <property type="molecule type" value="Genomic_DNA"/>
</dbReference>
<dbReference type="Pfam" id="PF00512">
    <property type="entry name" value="HisKA"/>
    <property type="match status" value="1"/>
</dbReference>
<dbReference type="PROSITE" id="PS50112">
    <property type="entry name" value="PAS"/>
    <property type="match status" value="1"/>
</dbReference>
<feature type="region of interest" description="Disordered" evidence="9">
    <location>
        <begin position="1"/>
        <end position="32"/>
    </location>
</feature>
<proteinExistence type="predicted"/>
<dbReference type="PANTHER" id="PTHR43065">
    <property type="entry name" value="SENSOR HISTIDINE KINASE"/>
    <property type="match status" value="1"/>
</dbReference>
<evidence type="ECO:0000256" key="7">
    <source>
        <dbReference type="ARBA" id="ARBA00022840"/>
    </source>
</evidence>
<dbReference type="InterPro" id="IPR003661">
    <property type="entry name" value="HisK_dim/P_dom"/>
</dbReference>
<comment type="caution">
    <text evidence="13">The sequence shown here is derived from an EMBL/GenBank/DDBJ whole genome shotgun (WGS) entry which is preliminary data.</text>
</comment>
<keyword evidence="6" id="KW-0418">Kinase</keyword>
<dbReference type="SUPFAM" id="SSF55874">
    <property type="entry name" value="ATPase domain of HSP90 chaperone/DNA topoisomerase II/histidine kinase"/>
    <property type="match status" value="1"/>
</dbReference>